<organism evidence="2 3">
    <name type="scientific">Trichinella patagoniensis</name>
    <dbReference type="NCBI Taxonomy" id="990121"/>
    <lineage>
        <taxon>Eukaryota</taxon>
        <taxon>Metazoa</taxon>
        <taxon>Ecdysozoa</taxon>
        <taxon>Nematoda</taxon>
        <taxon>Enoplea</taxon>
        <taxon>Dorylaimia</taxon>
        <taxon>Trichinellida</taxon>
        <taxon>Trichinellidae</taxon>
        <taxon>Trichinella</taxon>
    </lineage>
</organism>
<proteinExistence type="predicted"/>
<keyword evidence="1" id="KW-0812">Transmembrane</keyword>
<dbReference type="AlphaFoldDB" id="A0A0V0YVC4"/>
<comment type="caution">
    <text evidence="2">The sequence shown here is derived from an EMBL/GenBank/DDBJ whole genome shotgun (WGS) entry which is preliminary data.</text>
</comment>
<feature type="transmembrane region" description="Helical" evidence="1">
    <location>
        <begin position="51"/>
        <end position="76"/>
    </location>
</feature>
<keyword evidence="3" id="KW-1185">Reference proteome</keyword>
<reference evidence="2 3" key="1">
    <citation type="submission" date="2015-01" db="EMBL/GenBank/DDBJ databases">
        <title>Evolution of Trichinella species and genotypes.</title>
        <authorList>
            <person name="Korhonen P.K."/>
            <person name="Edoardo P."/>
            <person name="Giuseppe L.R."/>
            <person name="Gasser R.B."/>
        </authorList>
    </citation>
    <scope>NUCLEOTIDE SEQUENCE [LARGE SCALE GENOMIC DNA]</scope>
    <source>
        <strain evidence="2">ISS2496</strain>
    </source>
</reference>
<evidence type="ECO:0000313" key="3">
    <source>
        <dbReference type="Proteomes" id="UP000054783"/>
    </source>
</evidence>
<gene>
    <name evidence="2" type="ORF">T12_8986</name>
</gene>
<evidence type="ECO:0000256" key="1">
    <source>
        <dbReference type="SAM" id="Phobius"/>
    </source>
</evidence>
<dbReference type="EMBL" id="JYDQ01002345">
    <property type="protein sequence ID" value="KRY03939.1"/>
    <property type="molecule type" value="Genomic_DNA"/>
</dbReference>
<evidence type="ECO:0008006" key="4">
    <source>
        <dbReference type="Google" id="ProtNLM"/>
    </source>
</evidence>
<name>A0A0V0YVC4_9BILA</name>
<keyword evidence="1" id="KW-1133">Transmembrane helix</keyword>
<sequence length="77" mass="8896">MLRSPGATRRISNIGSPRPWLFRKPMHNKNRNNKRLLATIMRGVVDFRTNFHGLILLVVELAISLDLQFVVLLVFLI</sequence>
<evidence type="ECO:0000313" key="2">
    <source>
        <dbReference type="EMBL" id="KRY03939.1"/>
    </source>
</evidence>
<protein>
    <recommendedName>
        <fullName evidence="4">Transmembrane protein</fullName>
    </recommendedName>
</protein>
<keyword evidence="1" id="KW-0472">Membrane</keyword>
<dbReference type="Proteomes" id="UP000054783">
    <property type="component" value="Unassembled WGS sequence"/>
</dbReference>
<accession>A0A0V0YVC4</accession>